<evidence type="ECO:0000256" key="7">
    <source>
        <dbReference type="ARBA" id="ARBA00022989"/>
    </source>
</evidence>
<proteinExistence type="inferred from homology"/>
<evidence type="ECO:0000256" key="5">
    <source>
        <dbReference type="ARBA" id="ARBA00022692"/>
    </source>
</evidence>
<dbReference type="PROSITE" id="PS00086">
    <property type="entry name" value="CYTOCHROME_P450"/>
    <property type="match status" value="1"/>
</dbReference>
<dbReference type="EMBL" id="JASCZI010181279">
    <property type="protein sequence ID" value="MED6180817.1"/>
    <property type="molecule type" value="Genomic_DNA"/>
</dbReference>
<dbReference type="Proteomes" id="UP001341840">
    <property type="component" value="Unassembled WGS sequence"/>
</dbReference>
<protein>
    <recommendedName>
        <fullName evidence="15">Cytochrome P450</fullName>
    </recommendedName>
</protein>
<name>A0ABU6W4K3_9FABA</name>
<evidence type="ECO:0008006" key="15">
    <source>
        <dbReference type="Google" id="ProtNLM"/>
    </source>
</evidence>
<dbReference type="InterPro" id="IPR036396">
    <property type="entry name" value="Cyt_P450_sf"/>
</dbReference>
<evidence type="ECO:0000256" key="4">
    <source>
        <dbReference type="ARBA" id="ARBA00022617"/>
    </source>
</evidence>
<dbReference type="InterPro" id="IPR017972">
    <property type="entry name" value="Cyt_P450_CS"/>
</dbReference>
<dbReference type="Gene3D" id="1.10.630.10">
    <property type="entry name" value="Cytochrome P450"/>
    <property type="match status" value="1"/>
</dbReference>
<reference evidence="13 14" key="1">
    <citation type="journal article" date="2023" name="Plants (Basel)">
        <title>Bridging the Gap: Combining Genomics and Transcriptomics Approaches to Understand Stylosanthes scabra, an Orphan Legume from the Brazilian Caatinga.</title>
        <authorList>
            <person name="Ferreira-Neto J.R.C."/>
            <person name="da Silva M.D."/>
            <person name="Binneck E."/>
            <person name="de Melo N.F."/>
            <person name="da Silva R.H."/>
            <person name="de Melo A.L.T.M."/>
            <person name="Pandolfi V."/>
            <person name="Bustamante F.O."/>
            <person name="Brasileiro-Vidal A.C."/>
            <person name="Benko-Iseppon A.M."/>
        </authorList>
    </citation>
    <scope>NUCLEOTIDE SEQUENCE [LARGE SCALE GENOMIC DNA]</scope>
    <source>
        <tissue evidence="13">Leaves</tissue>
    </source>
</reference>
<evidence type="ECO:0000256" key="12">
    <source>
        <dbReference type="RuleBase" id="RU000461"/>
    </source>
</evidence>
<keyword evidence="10 12" id="KW-0503">Monooxygenase</keyword>
<keyword evidence="7" id="KW-1133">Transmembrane helix</keyword>
<sequence length="163" mass="18870">MEIAKTKAEGEELLDWKDVNKMRYSWNVACEVMRINPITPGGFREAIDDFTFNGFSIPKGWKLFWSANSTHKNEKYFPEPEKFDPSRFEGNGPAPYTFVPFGGGPRICPGNEYARLVIMVFLHNFVKRFKWQVLNPNENIVVDPFPVPANHLPIRLYPHHKAD</sequence>
<keyword evidence="5" id="KW-0812">Transmembrane</keyword>
<evidence type="ECO:0000256" key="9">
    <source>
        <dbReference type="ARBA" id="ARBA00023004"/>
    </source>
</evidence>
<evidence type="ECO:0000256" key="10">
    <source>
        <dbReference type="ARBA" id="ARBA00023033"/>
    </source>
</evidence>
<accession>A0ABU6W4K3</accession>
<dbReference type="InterPro" id="IPR001128">
    <property type="entry name" value="Cyt_P450"/>
</dbReference>
<gene>
    <name evidence="13" type="ORF">PIB30_013900</name>
</gene>
<comment type="cofactor">
    <cofactor evidence="1">
        <name>heme</name>
        <dbReference type="ChEBI" id="CHEBI:30413"/>
    </cofactor>
</comment>
<evidence type="ECO:0000256" key="3">
    <source>
        <dbReference type="ARBA" id="ARBA00010617"/>
    </source>
</evidence>
<dbReference type="SUPFAM" id="SSF48264">
    <property type="entry name" value="Cytochrome P450"/>
    <property type="match status" value="1"/>
</dbReference>
<keyword evidence="11" id="KW-0472">Membrane</keyword>
<keyword evidence="8 12" id="KW-0560">Oxidoreductase</keyword>
<dbReference type="PANTHER" id="PTHR24286">
    <property type="entry name" value="CYTOCHROME P450 26"/>
    <property type="match status" value="1"/>
</dbReference>
<evidence type="ECO:0000256" key="6">
    <source>
        <dbReference type="ARBA" id="ARBA00022723"/>
    </source>
</evidence>
<evidence type="ECO:0000256" key="1">
    <source>
        <dbReference type="ARBA" id="ARBA00001971"/>
    </source>
</evidence>
<dbReference type="PANTHER" id="PTHR24286:SF349">
    <property type="entry name" value="CYTOCHROME P450 716A1-RELATED"/>
    <property type="match status" value="1"/>
</dbReference>
<evidence type="ECO:0000256" key="2">
    <source>
        <dbReference type="ARBA" id="ARBA00004167"/>
    </source>
</evidence>
<keyword evidence="9 12" id="KW-0408">Iron</keyword>
<comment type="subcellular location">
    <subcellularLocation>
        <location evidence="2">Membrane</location>
        <topology evidence="2">Single-pass membrane protein</topology>
    </subcellularLocation>
</comment>
<keyword evidence="6 12" id="KW-0479">Metal-binding</keyword>
<keyword evidence="4 12" id="KW-0349">Heme</keyword>
<comment type="similarity">
    <text evidence="3 12">Belongs to the cytochrome P450 family.</text>
</comment>
<dbReference type="Pfam" id="PF00067">
    <property type="entry name" value="p450"/>
    <property type="match status" value="1"/>
</dbReference>
<dbReference type="PRINTS" id="PR00463">
    <property type="entry name" value="EP450I"/>
</dbReference>
<evidence type="ECO:0000256" key="11">
    <source>
        <dbReference type="ARBA" id="ARBA00023136"/>
    </source>
</evidence>
<keyword evidence="14" id="KW-1185">Reference proteome</keyword>
<organism evidence="13 14">
    <name type="scientific">Stylosanthes scabra</name>
    <dbReference type="NCBI Taxonomy" id="79078"/>
    <lineage>
        <taxon>Eukaryota</taxon>
        <taxon>Viridiplantae</taxon>
        <taxon>Streptophyta</taxon>
        <taxon>Embryophyta</taxon>
        <taxon>Tracheophyta</taxon>
        <taxon>Spermatophyta</taxon>
        <taxon>Magnoliopsida</taxon>
        <taxon>eudicotyledons</taxon>
        <taxon>Gunneridae</taxon>
        <taxon>Pentapetalae</taxon>
        <taxon>rosids</taxon>
        <taxon>fabids</taxon>
        <taxon>Fabales</taxon>
        <taxon>Fabaceae</taxon>
        <taxon>Papilionoideae</taxon>
        <taxon>50 kb inversion clade</taxon>
        <taxon>dalbergioids sensu lato</taxon>
        <taxon>Dalbergieae</taxon>
        <taxon>Pterocarpus clade</taxon>
        <taxon>Stylosanthes</taxon>
    </lineage>
</organism>
<evidence type="ECO:0000313" key="13">
    <source>
        <dbReference type="EMBL" id="MED6180817.1"/>
    </source>
</evidence>
<evidence type="ECO:0000313" key="14">
    <source>
        <dbReference type="Proteomes" id="UP001341840"/>
    </source>
</evidence>
<dbReference type="InterPro" id="IPR002401">
    <property type="entry name" value="Cyt_P450_E_grp-I"/>
</dbReference>
<comment type="caution">
    <text evidence="13">The sequence shown here is derived from an EMBL/GenBank/DDBJ whole genome shotgun (WGS) entry which is preliminary data.</text>
</comment>
<evidence type="ECO:0000256" key="8">
    <source>
        <dbReference type="ARBA" id="ARBA00023002"/>
    </source>
</evidence>